<name>A0A923N8E7_9BACT</name>
<dbReference type="GO" id="GO:0003700">
    <property type="term" value="F:DNA-binding transcription factor activity"/>
    <property type="evidence" value="ECO:0007669"/>
    <property type="project" value="InterPro"/>
</dbReference>
<dbReference type="PANTHER" id="PTHR30126">
    <property type="entry name" value="HTH-TYPE TRANSCRIPTIONAL REGULATOR"/>
    <property type="match status" value="1"/>
</dbReference>
<comment type="similarity">
    <text evidence="1">Belongs to the LysR transcriptional regulatory family.</text>
</comment>
<keyword evidence="2" id="KW-0805">Transcription regulation</keyword>
<dbReference type="AlphaFoldDB" id="A0A923N8E7"/>
<evidence type="ECO:0000256" key="3">
    <source>
        <dbReference type="ARBA" id="ARBA00023125"/>
    </source>
</evidence>
<proteinExistence type="inferred from homology"/>
<dbReference type="RefSeq" id="WP_187067700.1">
    <property type="nucleotide sequence ID" value="NZ_JACRVF010000003.1"/>
</dbReference>
<dbReference type="Gene3D" id="1.10.10.10">
    <property type="entry name" value="Winged helix-like DNA-binding domain superfamily/Winged helix DNA-binding domain"/>
    <property type="match status" value="1"/>
</dbReference>
<dbReference type="PANTHER" id="PTHR30126:SF5">
    <property type="entry name" value="HTH-TYPE TRANSCRIPTIONAL ACTIVATOR CMPR"/>
    <property type="match status" value="1"/>
</dbReference>
<evidence type="ECO:0000256" key="1">
    <source>
        <dbReference type="ARBA" id="ARBA00009437"/>
    </source>
</evidence>
<dbReference type="InterPro" id="IPR036390">
    <property type="entry name" value="WH_DNA-bd_sf"/>
</dbReference>
<protein>
    <submittedName>
        <fullName evidence="6">LysR family transcriptional regulator</fullName>
    </submittedName>
</protein>
<dbReference type="Pfam" id="PF03466">
    <property type="entry name" value="LysR_substrate"/>
    <property type="match status" value="1"/>
</dbReference>
<reference evidence="6" key="1">
    <citation type="submission" date="2020-08" db="EMBL/GenBank/DDBJ databases">
        <title>Pontibacter sp. SD6 16S ribosomal RNA gene Genome sequencing and assembly.</title>
        <authorList>
            <person name="Kang M."/>
        </authorList>
    </citation>
    <scope>NUCLEOTIDE SEQUENCE</scope>
    <source>
        <strain evidence="6">SD6</strain>
    </source>
</reference>
<dbReference type="Gene3D" id="3.40.190.10">
    <property type="entry name" value="Periplasmic binding protein-like II"/>
    <property type="match status" value="2"/>
</dbReference>
<evidence type="ECO:0000313" key="7">
    <source>
        <dbReference type="Proteomes" id="UP000603640"/>
    </source>
</evidence>
<dbReference type="Proteomes" id="UP000603640">
    <property type="component" value="Unassembled WGS sequence"/>
</dbReference>
<comment type="caution">
    <text evidence="6">The sequence shown here is derived from an EMBL/GenBank/DDBJ whole genome shotgun (WGS) entry which is preliminary data.</text>
</comment>
<evidence type="ECO:0000313" key="6">
    <source>
        <dbReference type="EMBL" id="MBC5993687.1"/>
    </source>
</evidence>
<dbReference type="EMBL" id="JACRVF010000003">
    <property type="protein sequence ID" value="MBC5993687.1"/>
    <property type="molecule type" value="Genomic_DNA"/>
</dbReference>
<keyword evidence="3" id="KW-0238">DNA-binding</keyword>
<feature type="domain" description="HTH lysR-type" evidence="5">
    <location>
        <begin position="1"/>
        <end position="60"/>
    </location>
</feature>
<dbReference type="InterPro" id="IPR000847">
    <property type="entry name" value="LysR_HTH_N"/>
</dbReference>
<dbReference type="PRINTS" id="PR00039">
    <property type="entry name" value="HTHLYSR"/>
</dbReference>
<evidence type="ECO:0000256" key="2">
    <source>
        <dbReference type="ARBA" id="ARBA00023015"/>
    </source>
</evidence>
<organism evidence="6 7">
    <name type="scientific">Pontibacter cellulosilyticus</name>
    <dbReference type="NCBI Taxonomy" id="1720253"/>
    <lineage>
        <taxon>Bacteria</taxon>
        <taxon>Pseudomonadati</taxon>
        <taxon>Bacteroidota</taxon>
        <taxon>Cytophagia</taxon>
        <taxon>Cytophagales</taxon>
        <taxon>Hymenobacteraceae</taxon>
        <taxon>Pontibacter</taxon>
    </lineage>
</organism>
<accession>A0A923N8E7</accession>
<dbReference type="SUPFAM" id="SSF46785">
    <property type="entry name" value="Winged helix' DNA-binding domain"/>
    <property type="match status" value="1"/>
</dbReference>
<sequence length="309" mass="34943">MNYTLHQLQVFLKITQTKSITKAAEELHLTQPAVSIQLKNLQEQFEIPLTEIIGRKLHVTDFGKELAVAAEKILNEVHAINFKTLAHKGLLSGRLKLSVVSTGKYVMPYFLSGFLKQHAGVELVMDVTNKSKVLECLENNETDFALVSILPEHLKVSNVELMQNKLYLVGRELEGDGSRHHGIELFEKLPLIYREPGSGTRLTMERFISSNKISVGKKIELTSNEAVKQALLAGIGYSIMPLIGIKNELNQKDLKIIPVDGLPLITSWNLIWLHNKSFSPVAEAYLNYIQQEKSSIIQKHFDWVDKYKD</sequence>
<keyword evidence="4" id="KW-0804">Transcription</keyword>
<dbReference type="Pfam" id="PF00126">
    <property type="entry name" value="HTH_1"/>
    <property type="match status" value="1"/>
</dbReference>
<evidence type="ECO:0000259" key="5">
    <source>
        <dbReference type="PROSITE" id="PS50931"/>
    </source>
</evidence>
<dbReference type="GO" id="GO:0000976">
    <property type="term" value="F:transcription cis-regulatory region binding"/>
    <property type="evidence" value="ECO:0007669"/>
    <property type="project" value="TreeGrafter"/>
</dbReference>
<gene>
    <name evidence="6" type="ORF">H8S84_12645</name>
</gene>
<dbReference type="InterPro" id="IPR005119">
    <property type="entry name" value="LysR_subst-bd"/>
</dbReference>
<dbReference type="PROSITE" id="PS50931">
    <property type="entry name" value="HTH_LYSR"/>
    <property type="match status" value="1"/>
</dbReference>
<dbReference type="SUPFAM" id="SSF53850">
    <property type="entry name" value="Periplasmic binding protein-like II"/>
    <property type="match status" value="1"/>
</dbReference>
<dbReference type="InterPro" id="IPR036388">
    <property type="entry name" value="WH-like_DNA-bd_sf"/>
</dbReference>
<evidence type="ECO:0000256" key="4">
    <source>
        <dbReference type="ARBA" id="ARBA00023163"/>
    </source>
</evidence>
<keyword evidence="7" id="KW-1185">Reference proteome</keyword>